<dbReference type="EC" id="4.6.1.1" evidence="3"/>
<dbReference type="eggNOG" id="COG2114">
    <property type="taxonomic scope" value="Bacteria"/>
</dbReference>
<feature type="transmembrane region" description="Helical" evidence="1">
    <location>
        <begin position="200"/>
        <end position="225"/>
    </location>
</feature>
<comment type="caution">
    <text evidence="3">The sequence shown here is derived from an EMBL/GenBank/DDBJ whole genome shotgun (WGS) entry which is preliminary data.</text>
</comment>
<dbReference type="GO" id="GO:0004016">
    <property type="term" value="F:adenylate cyclase activity"/>
    <property type="evidence" value="ECO:0007669"/>
    <property type="project" value="UniProtKB-EC"/>
</dbReference>
<dbReference type="AlphaFoldDB" id="A0A081FUY9"/>
<dbReference type="InterPro" id="IPR001054">
    <property type="entry name" value="A/G_cyclase"/>
</dbReference>
<dbReference type="Proteomes" id="UP000028252">
    <property type="component" value="Unassembled WGS sequence"/>
</dbReference>
<dbReference type="InterPro" id="IPR050697">
    <property type="entry name" value="Adenylyl/Guanylyl_Cyclase_3/4"/>
</dbReference>
<feature type="transmembrane region" description="Helical" evidence="1">
    <location>
        <begin position="135"/>
        <end position="154"/>
    </location>
</feature>
<feature type="transmembrane region" description="Helical" evidence="1">
    <location>
        <begin position="161"/>
        <end position="180"/>
    </location>
</feature>
<feature type="transmembrane region" description="Helical" evidence="1">
    <location>
        <begin position="108"/>
        <end position="129"/>
    </location>
</feature>
<name>A0A081FUY9_9GAMM</name>
<dbReference type="GO" id="GO:0035556">
    <property type="term" value="P:intracellular signal transduction"/>
    <property type="evidence" value="ECO:0007669"/>
    <property type="project" value="InterPro"/>
</dbReference>
<dbReference type="PANTHER" id="PTHR43081:SF1">
    <property type="entry name" value="ADENYLATE CYCLASE, TERMINAL-DIFFERENTIATION SPECIFIC"/>
    <property type="match status" value="1"/>
</dbReference>
<reference evidence="3 4" key="1">
    <citation type="submission" date="2014-04" db="EMBL/GenBank/DDBJ databases">
        <title>Marinobacterium kochiensis sp. nov., isolated from sediment sample collected from Kochi backwaters in Kerala, India.</title>
        <authorList>
            <person name="Singh A."/>
            <person name="Pinnaka A.K."/>
        </authorList>
    </citation>
    <scope>NUCLEOTIDE SEQUENCE [LARGE SCALE GENOMIC DNA]</scope>
    <source>
        <strain evidence="3 4">AK27</strain>
    </source>
</reference>
<gene>
    <name evidence="3" type="ORF">ADIMK_3484</name>
</gene>
<protein>
    <submittedName>
        <fullName evidence="3">Adenylate cyclase</fullName>
        <ecNumber evidence="3">4.6.1.1</ecNumber>
    </submittedName>
</protein>
<dbReference type="RefSeq" id="WP_051693076.1">
    <property type="nucleotide sequence ID" value="NZ_JMQN01000050.1"/>
</dbReference>
<dbReference type="SMART" id="SM00044">
    <property type="entry name" value="CYCc"/>
    <property type="match status" value="1"/>
</dbReference>
<dbReference type="PANTHER" id="PTHR43081">
    <property type="entry name" value="ADENYLATE CYCLASE, TERMINAL-DIFFERENTIATION SPECIFIC-RELATED"/>
    <property type="match status" value="1"/>
</dbReference>
<dbReference type="CDD" id="cd07302">
    <property type="entry name" value="CHD"/>
    <property type="match status" value="1"/>
</dbReference>
<dbReference type="InterPro" id="IPR029787">
    <property type="entry name" value="Nucleotide_cyclase"/>
</dbReference>
<dbReference type="OrthoDB" id="9806704at2"/>
<feature type="transmembrane region" description="Helical" evidence="1">
    <location>
        <begin position="78"/>
        <end position="96"/>
    </location>
</feature>
<keyword evidence="1" id="KW-0812">Transmembrane</keyword>
<feature type="transmembrane region" description="Helical" evidence="1">
    <location>
        <begin position="47"/>
        <end position="66"/>
    </location>
</feature>
<accession>A0A081FUY9</accession>
<keyword evidence="1" id="KW-0472">Membrane</keyword>
<dbReference type="SUPFAM" id="SSF55073">
    <property type="entry name" value="Nucleotide cyclase"/>
    <property type="match status" value="1"/>
</dbReference>
<sequence>MKLAKLFEQINTGLMTLYGTRKGRMLASLPSRIRLEIELQQAGSERLIALIQLLVVSIFGLLYLVAPKTYPEEATFAPVPWVLLFYFLFTAMQLYISRVCLPPAWATYLSIIGNIVLLYLLIWSFHLQYMQPPSFYLKAPTLLYVFIFIALRALRFEVRFVLFAGACASLGWLVMIYYVYQASGPGDMVTRDYVEYMTSNSMLFGAEFDKIMTIIVVTLVLAMAIHRANRLMVESIIETTIAGDLSHFVPQQVADSLANSSEEPQSGHAKLTTATIMFIDIEGFTTLSERLKPDEVIATLNRFFSIVEREVERYAGIINQFQGDAVLVSFETAPDDYTPAEGALLSALNIQNALKNDNAIDGVQLKCRIGINTGPVINGFIGSSSRLIYTVHSDAVNIAARLEQQNKVFGTSILISEATKKECRHQLASFDLKGTIALRGRSHAVQVYAVEPLPS</sequence>
<dbReference type="GO" id="GO:0009190">
    <property type="term" value="P:cyclic nucleotide biosynthetic process"/>
    <property type="evidence" value="ECO:0007669"/>
    <property type="project" value="InterPro"/>
</dbReference>
<dbReference type="PROSITE" id="PS50125">
    <property type="entry name" value="GUANYLATE_CYCLASE_2"/>
    <property type="match status" value="1"/>
</dbReference>
<keyword evidence="1" id="KW-1133">Transmembrane helix</keyword>
<evidence type="ECO:0000259" key="2">
    <source>
        <dbReference type="PROSITE" id="PS50125"/>
    </source>
</evidence>
<feature type="domain" description="Guanylate cyclase" evidence="2">
    <location>
        <begin position="275"/>
        <end position="403"/>
    </location>
</feature>
<evidence type="ECO:0000313" key="3">
    <source>
        <dbReference type="EMBL" id="KEA62344.1"/>
    </source>
</evidence>
<dbReference type="STRING" id="1232683.ADIMK_3484"/>
<dbReference type="EMBL" id="JMQN01000050">
    <property type="protein sequence ID" value="KEA62344.1"/>
    <property type="molecule type" value="Genomic_DNA"/>
</dbReference>
<evidence type="ECO:0000256" key="1">
    <source>
        <dbReference type="SAM" id="Phobius"/>
    </source>
</evidence>
<keyword evidence="4" id="KW-1185">Reference proteome</keyword>
<evidence type="ECO:0000313" key="4">
    <source>
        <dbReference type="Proteomes" id="UP000028252"/>
    </source>
</evidence>
<dbReference type="PATRIC" id="fig|1232683.4.peg.3428"/>
<proteinExistence type="predicted"/>
<dbReference type="Gene3D" id="3.30.70.1230">
    <property type="entry name" value="Nucleotide cyclase"/>
    <property type="match status" value="1"/>
</dbReference>
<organism evidence="3 4">
    <name type="scientific">Marinobacterium lacunae</name>
    <dbReference type="NCBI Taxonomy" id="1232683"/>
    <lineage>
        <taxon>Bacteria</taxon>
        <taxon>Pseudomonadati</taxon>
        <taxon>Pseudomonadota</taxon>
        <taxon>Gammaproteobacteria</taxon>
        <taxon>Oceanospirillales</taxon>
        <taxon>Oceanospirillaceae</taxon>
        <taxon>Marinobacterium</taxon>
    </lineage>
</organism>
<dbReference type="Pfam" id="PF00211">
    <property type="entry name" value="Guanylate_cyc"/>
    <property type="match status" value="1"/>
</dbReference>
<keyword evidence="3" id="KW-0456">Lyase</keyword>